<protein>
    <recommendedName>
        <fullName evidence="17">Folylpolyglutamate synthase</fullName>
        <ecNumber evidence="17">6.3.2.17</ecNumber>
    </recommendedName>
    <alternativeName>
        <fullName evidence="17">Folylpoly-gamma-glutamate synthetase</fullName>
    </alternativeName>
    <alternativeName>
        <fullName evidence="17">Tetrahydrofolylpolyglutamate synthase</fullName>
    </alternativeName>
</protein>
<dbReference type="GO" id="GO:0004326">
    <property type="term" value="F:tetrahydrofolylpolyglutamate synthase activity"/>
    <property type="evidence" value="ECO:0007669"/>
    <property type="project" value="UniProtKB-EC"/>
</dbReference>
<evidence type="ECO:0000256" key="10">
    <source>
        <dbReference type="ARBA" id="ARBA00022741"/>
    </source>
</evidence>
<keyword evidence="13 19" id="KW-0460">Magnesium</keyword>
<evidence type="ECO:0000256" key="12">
    <source>
        <dbReference type="ARBA" id="ARBA00022840"/>
    </source>
</evidence>
<dbReference type="InterPro" id="IPR001645">
    <property type="entry name" value="Folylpolyglutamate_synth"/>
</dbReference>
<comment type="caution">
    <text evidence="21">The sequence shown here is derived from an EMBL/GenBank/DDBJ whole genome shotgun (WGS) entry which is preliminary data.</text>
</comment>
<sequence length="567" mass="60778">MARTYESALSHLAALQSNRAITSLFSPPAIPASSASTAPKQDLNSLAIPEMLAWLQRAGLSQDDLAAKLRYIHVAGTKGKGSVCAYITALLALGDVKIHRAAGKVGTYTSPHLVSVRERIAIDGSPISQELFARYFFEVWDACTEAARTELAARRAGKPDRENDPAGEAEVISEEELQGPATKPFYFRFLTIVALRAFLGEGVRSAIIECGIGGEYDSTNVLPPSSVTASVVTQLGIDHVGMLGGTLPEIAWHKSGVYKPGRKCYTRKLDGKGSTEAAAIAEKTMQVLRQRAQEKGATLIELQDADVERWGGLTASGKGAGILEGSFQKYNQALAVRAAAEHLRVLASESLNYSSEGEQRTNTAADERSDDASPSFTSALRFARLRGRCETHEDEHAPITWLIDGAHTAESLTEVARWFSSKIVQDNSKAKSVLLFNQQDRDAAKLVSGLLEGIKAKTPGPTDRGQEQLFTHAVFSRNDLSPRALSTDTGEGTEPERDLSVQRAAAEALSTISPATSTSVLDNVADAVAEVRALANRNDGARTTVLVTGSLHLVGALLRTLEPDTED</sequence>
<feature type="region of interest" description="Disordered" evidence="20">
    <location>
        <begin position="354"/>
        <end position="374"/>
    </location>
</feature>
<dbReference type="GO" id="GO:0046872">
    <property type="term" value="F:metal ion binding"/>
    <property type="evidence" value="ECO:0007669"/>
    <property type="project" value="UniProtKB-KW"/>
</dbReference>
<dbReference type="InterPro" id="IPR036615">
    <property type="entry name" value="Mur_ligase_C_dom_sf"/>
</dbReference>
<evidence type="ECO:0000256" key="20">
    <source>
        <dbReference type="SAM" id="MobiDB-lite"/>
    </source>
</evidence>
<keyword evidence="11" id="KW-0999">Mitochondrion inner membrane</keyword>
<dbReference type="NCBIfam" id="TIGR01499">
    <property type="entry name" value="folC"/>
    <property type="match status" value="1"/>
</dbReference>
<comment type="subcellular location">
    <subcellularLocation>
        <location evidence="3">Cytoplasm</location>
    </subcellularLocation>
    <subcellularLocation>
        <location evidence="1">Mitochondrion inner membrane</location>
    </subcellularLocation>
    <subcellularLocation>
        <location evidence="2">Mitochondrion matrix</location>
    </subcellularLocation>
</comment>
<evidence type="ECO:0000256" key="5">
    <source>
        <dbReference type="ARBA" id="ARBA00008276"/>
    </source>
</evidence>
<dbReference type="PANTHER" id="PTHR11136:SF5">
    <property type="entry name" value="FOLYLPOLYGLUTAMATE SYNTHASE, MITOCHONDRIAL"/>
    <property type="match status" value="1"/>
</dbReference>
<evidence type="ECO:0000256" key="4">
    <source>
        <dbReference type="ARBA" id="ARBA00005150"/>
    </source>
</evidence>
<evidence type="ECO:0000256" key="19">
    <source>
        <dbReference type="PIRSR" id="PIRSR038895-2"/>
    </source>
</evidence>
<evidence type="ECO:0000256" key="1">
    <source>
        <dbReference type="ARBA" id="ARBA00004273"/>
    </source>
</evidence>
<keyword evidence="9 19" id="KW-0479">Metal-binding</keyword>
<dbReference type="GO" id="GO:0005759">
    <property type="term" value="C:mitochondrial matrix"/>
    <property type="evidence" value="ECO:0007669"/>
    <property type="project" value="UniProtKB-SubCell"/>
</dbReference>
<evidence type="ECO:0000256" key="8">
    <source>
        <dbReference type="ARBA" id="ARBA00022598"/>
    </source>
</evidence>
<evidence type="ECO:0000256" key="16">
    <source>
        <dbReference type="ARBA" id="ARBA00047493"/>
    </source>
</evidence>
<dbReference type="SUPFAM" id="SSF53623">
    <property type="entry name" value="MurD-like peptide ligases, catalytic domain"/>
    <property type="match status" value="1"/>
</dbReference>
<evidence type="ECO:0000256" key="14">
    <source>
        <dbReference type="ARBA" id="ARBA00023128"/>
    </source>
</evidence>
<evidence type="ECO:0000313" key="22">
    <source>
        <dbReference type="Proteomes" id="UP000297716"/>
    </source>
</evidence>
<feature type="compositionally biased region" description="Polar residues" evidence="20">
    <location>
        <begin position="354"/>
        <end position="364"/>
    </location>
</feature>
<gene>
    <name evidence="21" type="ORF">E0Z10_g3058</name>
</gene>
<accession>A0A4Z0Z2U5</accession>
<keyword evidence="12 18" id="KW-0067">ATP-binding</keyword>
<evidence type="ECO:0000256" key="6">
    <source>
        <dbReference type="ARBA" id="ARBA00022490"/>
    </source>
</evidence>
<dbReference type="GO" id="GO:0005524">
    <property type="term" value="F:ATP binding"/>
    <property type="evidence" value="ECO:0007669"/>
    <property type="project" value="UniProtKB-KW"/>
</dbReference>
<keyword evidence="8 17" id="KW-0436">Ligase</keyword>
<dbReference type="UniPathway" id="UPA00850"/>
<dbReference type="PANTHER" id="PTHR11136">
    <property type="entry name" value="FOLYLPOLYGLUTAMATE SYNTHASE-RELATED"/>
    <property type="match status" value="1"/>
</dbReference>
<feature type="binding site" evidence="19">
    <location>
        <position position="239"/>
    </location>
    <ligand>
        <name>Mg(2+)</name>
        <dbReference type="ChEBI" id="CHEBI:18420"/>
        <label>1</label>
    </ligand>
</feature>
<dbReference type="Proteomes" id="UP000297716">
    <property type="component" value="Unassembled WGS sequence"/>
</dbReference>
<dbReference type="GO" id="GO:0005829">
    <property type="term" value="C:cytosol"/>
    <property type="evidence" value="ECO:0007669"/>
    <property type="project" value="TreeGrafter"/>
</dbReference>
<evidence type="ECO:0000256" key="15">
    <source>
        <dbReference type="ARBA" id="ARBA00023136"/>
    </source>
</evidence>
<evidence type="ECO:0000256" key="13">
    <source>
        <dbReference type="ARBA" id="ARBA00022842"/>
    </source>
</evidence>
<evidence type="ECO:0000256" key="7">
    <source>
        <dbReference type="ARBA" id="ARBA00022563"/>
    </source>
</evidence>
<reference evidence="21 22" key="1">
    <citation type="submission" date="2019-03" db="EMBL/GenBank/DDBJ databases">
        <title>Draft genome sequence of Xylaria hypoxylon DSM 108379, a ubiquitous saprotrophic-parasitic fungi on hardwood.</title>
        <authorList>
            <person name="Buettner E."/>
            <person name="Leonhardt S."/>
            <person name="Gebauer A.M."/>
            <person name="Liers C."/>
            <person name="Hofrichter M."/>
            <person name="Kellner H."/>
        </authorList>
    </citation>
    <scope>NUCLEOTIDE SEQUENCE [LARGE SCALE GENOMIC DNA]</scope>
    <source>
        <strain evidence="21 22">DSM 108379</strain>
    </source>
</reference>
<dbReference type="PROSITE" id="PS01012">
    <property type="entry name" value="FOLYLPOLYGLU_SYNT_2"/>
    <property type="match status" value="1"/>
</dbReference>
<evidence type="ECO:0000256" key="11">
    <source>
        <dbReference type="ARBA" id="ARBA00022792"/>
    </source>
</evidence>
<dbReference type="InterPro" id="IPR018109">
    <property type="entry name" value="Folylpolyglutamate_synth_CS"/>
</dbReference>
<keyword evidence="22" id="KW-1185">Reference proteome</keyword>
<feature type="binding site" evidence="19">
    <location>
        <position position="110"/>
    </location>
    <ligand>
        <name>Mg(2+)</name>
        <dbReference type="ChEBI" id="CHEBI:18420"/>
        <label>1</label>
    </ligand>
</feature>
<evidence type="ECO:0000256" key="3">
    <source>
        <dbReference type="ARBA" id="ARBA00004496"/>
    </source>
</evidence>
<keyword evidence="15" id="KW-0472">Membrane</keyword>
<dbReference type="GO" id="GO:0005743">
    <property type="term" value="C:mitochondrial inner membrane"/>
    <property type="evidence" value="ECO:0007669"/>
    <property type="project" value="UniProtKB-SubCell"/>
</dbReference>
<comment type="pathway">
    <text evidence="4 17">Cofactor biosynthesis; tetrahydrofolylpolyglutamate biosynthesis.</text>
</comment>
<dbReference type="Gene3D" id="3.90.190.20">
    <property type="entry name" value="Mur ligase, C-terminal domain"/>
    <property type="match status" value="1"/>
</dbReference>
<comment type="function">
    <text evidence="17">Catalyzes conversion of folates to polyglutamate derivatives allowing concentration of folate compounds in the cell and the intracellular retention of these cofactors, which are important substrates for most of the folate-dependent enzymes that are involved in one-carbon transfer reactions involved in purine, pyrimidine and amino acid synthesis.</text>
</comment>
<dbReference type="InterPro" id="IPR036565">
    <property type="entry name" value="Mur-like_cat_sf"/>
</dbReference>
<dbReference type="AlphaFoldDB" id="A0A4Z0Z2U5"/>
<dbReference type="SUPFAM" id="SSF53244">
    <property type="entry name" value="MurD-like peptide ligases, peptide-binding domain"/>
    <property type="match status" value="1"/>
</dbReference>
<keyword evidence="7 17" id="KW-0554">One-carbon metabolism</keyword>
<dbReference type="EMBL" id="SKBN01000040">
    <property type="protein sequence ID" value="TGJ85725.1"/>
    <property type="molecule type" value="Genomic_DNA"/>
</dbReference>
<feature type="binding site" evidence="19">
    <location>
        <position position="209"/>
    </location>
    <ligand>
        <name>Mg(2+)</name>
        <dbReference type="ChEBI" id="CHEBI:18420"/>
        <label>1</label>
    </ligand>
</feature>
<feature type="binding site" evidence="18">
    <location>
        <position position="404"/>
    </location>
    <ligand>
        <name>ATP</name>
        <dbReference type="ChEBI" id="CHEBI:30616"/>
    </ligand>
</feature>
<evidence type="ECO:0000256" key="2">
    <source>
        <dbReference type="ARBA" id="ARBA00004305"/>
    </source>
</evidence>
<organism evidence="21 22">
    <name type="scientific">Xylaria hypoxylon</name>
    <dbReference type="NCBI Taxonomy" id="37992"/>
    <lineage>
        <taxon>Eukaryota</taxon>
        <taxon>Fungi</taxon>
        <taxon>Dikarya</taxon>
        <taxon>Ascomycota</taxon>
        <taxon>Pezizomycotina</taxon>
        <taxon>Sordariomycetes</taxon>
        <taxon>Xylariomycetidae</taxon>
        <taxon>Xylariales</taxon>
        <taxon>Xylariaceae</taxon>
        <taxon>Xylaria</taxon>
    </lineage>
</organism>
<keyword evidence="10 18" id="KW-0547">Nucleotide-binding</keyword>
<comment type="catalytic activity">
    <reaction evidence="16 17">
        <text>(6S)-5,6,7,8-tetrahydrofolyl-(gamma-L-Glu)(n) + L-glutamate + ATP = (6S)-5,6,7,8-tetrahydrofolyl-(gamma-L-Glu)(n+1) + ADP + phosphate + H(+)</text>
        <dbReference type="Rhea" id="RHEA:10580"/>
        <dbReference type="Rhea" id="RHEA-COMP:14738"/>
        <dbReference type="Rhea" id="RHEA-COMP:14740"/>
        <dbReference type="ChEBI" id="CHEBI:15378"/>
        <dbReference type="ChEBI" id="CHEBI:29985"/>
        <dbReference type="ChEBI" id="CHEBI:30616"/>
        <dbReference type="ChEBI" id="CHEBI:43474"/>
        <dbReference type="ChEBI" id="CHEBI:141005"/>
        <dbReference type="ChEBI" id="CHEBI:456216"/>
        <dbReference type="EC" id="6.3.2.17"/>
    </reaction>
</comment>
<keyword evidence="14" id="KW-0496">Mitochondrion</keyword>
<dbReference type="Gene3D" id="3.40.1190.10">
    <property type="entry name" value="Mur-like, catalytic domain"/>
    <property type="match status" value="1"/>
</dbReference>
<feature type="binding site" evidence="18">
    <location>
        <position position="388"/>
    </location>
    <ligand>
        <name>ATP</name>
        <dbReference type="ChEBI" id="CHEBI:30616"/>
    </ligand>
</feature>
<evidence type="ECO:0000256" key="9">
    <source>
        <dbReference type="ARBA" id="ARBA00022723"/>
    </source>
</evidence>
<dbReference type="EC" id="6.3.2.17" evidence="17"/>
<dbReference type="InterPro" id="IPR023600">
    <property type="entry name" value="Folylpolyglutamate_synth_euk"/>
</dbReference>
<dbReference type="OrthoDB" id="5212574at2759"/>
<evidence type="ECO:0000256" key="17">
    <source>
        <dbReference type="PIRNR" id="PIRNR038895"/>
    </source>
</evidence>
<dbReference type="STRING" id="37992.A0A4Z0Z2U5"/>
<dbReference type="GO" id="GO:0006730">
    <property type="term" value="P:one-carbon metabolic process"/>
    <property type="evidence" value="ECO:0007669"/>
    <property type="project" value="UniProtKB-KW"/>
</dbReference>
<comment type="similarity">
    <text evidence="5 17">Belongs to the folylpolyglutamate synthase family.</text>
</comment>
<keyword evidence="6" id="KW-0963">Cytoplasm</keyword>
<dbReference type="PIRSF" id="PIRSF038895">
    <property type="entry name" value="FPGS"/>
    <property type="match status" value="1"/>
</dbReference>
<proteinExistence type="inferred from homology"/>
<evidence type="ECO:0000256" key="18">
    <source>
        <dbReference type="PIRSR" id="PIRSR038895-1"/>
    </source>
</evidence>
<evidence type="ECO:0000313" key="21">
    <source>
        <dbReference type="EMBL" id="TGJ85725.1"/>
    </source>
</evidence>
<name>A0A4Z0Z2U5_9PEZI</name>
<comment type="cofactor">
    <cofactor evidence="17">
        <name>a monovalent cation</name>
        <dbReference type="ChEBI" id="CHEBI:60242"/>
    </cofactor>
    <text evidence="17">A monovalent cation.</text>
</comment>